<gene>
    <name evidence="3" type="ORF">APAL1065_LOCUS8217</name>
</gene>
<feature type="domain" description="UTP23 sensor motif region" evidence="2">
    <location>
        <begin position="285"/>
        <end position="300"/>
    </location>
</feature>
<dbReference type="EMBL" id="HBHT01012234">
    <property type="protein sequence ID" value="CAD9957318.1"/>
    <property type="molecule type" value="Transcribed_RNA"/>
</dbReference>
<proteinExistence type="predicted"/>
<evidence type="ECO:0000259" key="2">
    <source>
        <dbReference type="Pfam" id="PF24779"/>
    </source>
</evidence>
<evidence type="ECO:0000256" key="1">
    <source>
        <dbReference type="SAM" id="MobiDB-lite"/>
    </source>
</evidence>
<dbReference type="PANTHER" id="PTHR12416">
    <property type="entry name" value="RRNA-PROCESSING PROTEIN UTP23 HOMOLOG"/>
    <property type="match status" value="1"/>
</dbReference>
<dbReference type="InterPro" id="IPR057776">
    <property type="entry name" value="UTP23_sensor"/>
</dbReference>
<dbReference type="AlphaFoldDB" id="A0A7S3DMC2"/>
<protein>
    <recommendedName>
        <fullName evidence="2">UTP23 sensor motif region domain-containing protein</fullName>
    </recommendedName>
</protein>
<feature type="region of interest" description="Disordered" evidence="1">
    <location>
        <begin position="157"/>
        <end position="180"/>
    </location>
</feature>
<accession>A0A7S3DMC2</accession>
<sequence length="316" mass="35933">MRHGRAKQARRTLQFFQRTTGLRSPYNILIDGTFTVAMLQSKLPLMERLDRLLQHGARYQLFITQSSLQELETLSKHKVAGENAIFQEAHKWATEYCQVLADMPIAPPKLDDIKLHFQEGMYDEKDGRKRQRKKQRDSPLDLTVAQNDILRLVTDAVSSPAETKQPDRSQKESASPSIEKKKEKQRQLFFVASQDETVLGLLRYFTIPLIRLARGSVLLLEQPSKIIQTIDRNSEQQKWGGASQVADGTISRPEKDLLEIVSKQETAQKEADAKPVVFGARRTSKKRKARAPNPLSCKKASGESSKRRRKPKSAES</sequence>
<organism evidence="3">
    <name type="scientific">Entomoneis paludosa</name>
    <dbReference type="NCBI Taxonomy" id="265537"/>
    <lineage>
        <taxon>Eukaryota</taxon>
        <taxon>Sar</taxon>
        <taxon>Stramenopiles</taxon>
        <taxon>Ochrophyta</taxon>
        <taxon>Bacillariophyta</taxon>
        <taxon>Bacillariophyceae</taxon>
        <taxon>Bacillariophycidae</taxon>
        <taxon>Entomoneidaceae</taxon>
        <taxon>Entomoneis</taxon>
    </lineage>
</organism>
<feature type="compositionally biased region" description="Basic residues" evidence="1">
    <location>
        <begin position="306"/>
        <end position="316"/>
    </location>
</feature>
<name>A0A7S3DMC2_9STRA</name>
<evidence type="ECO:0000313" key="3">
    <source>
        <dbReference type="EMBL" id="CAD9957318.1"/>
    </source>
</evidence>
<dbReference type="SUPFAM" id="SSF88723">
    <property type="entry name" value="PIN domain-like"/>
    <property type="match status" value="1"/>
</dbReference>
<dbReference type="Gene3D" id="3.40.50.1010">
    <property type="entry name" value="5'-nuclease"/>
    <property type="match status" value="1"/>
</dbReference>
<feature type="region of interest" description="Disordered" evidence="1">
    <location>
        <begin position="265"/>
        <end position="316"/>
    </location>
</feature>
<dbReference type="Pfam" id="PF24779">
    <property type="entry name" value="UTP23_sensor"/>
    <property type="match status" value="1"/>
</dbReference>
<dbReference type="InterPro" id="IPR029060">
    <property type="entry name" value="PIN-like_dom_sf"/>
</dbReference>
<reference evidence="3" key="1">
    <citation type="submission" date="2021-01" db="EMBL/GenBank/DDBJ databases">
        <authorList>
            <person name="Corre E."/>
            <person name="Pelletier E."/>
            <person name="Niang G."/>
            <person name="Scheremetjew M."/>
            <person name="Finn R."/>
            <person name="Kale V."/>
            <person name="Holt S."/>
            <person name="Cochrane G."/>
            <person name="Meng A."/>
            <person name="Brown T."/>
            <person name="Cohen L."/>
        </authorList>
    </citation>
    <scope>NUCLEOTIDE SEQUENCE</scope>
    <source>
        <strain evidence="3">CCMP125</strain>
    </source>
</reference>